<feature type="transmembrane region" description="Helical" evidence="1">
    <location>
        <begin position="67"/>
        <end position="95"/>
    </location>
</feature>
<name>A0A9J2Q5U6_ASCLU</name>
<evidence type="ECO:0000313" key="3">
    <source>
        <dbReference type="WBParaSite" id="ALUE_0001732201-mRNA-1"/>
    </source>
</evidence>
<dbReference type="WBParaSite" id="ALUE_0001732201-mRNA-1">
    <property type="protein sequence ID" value="ALUE_0001732201-mRNA-1"/>
    <property type="gene ID" value="ALUE_0001732201"/>
</dbReference>
<evidence type="ECO:0000256" key="1">
    <source>
        <dbReference type="SAM" id="Phobius"/>
    </source>
</evidence>
<dbReference type="AlphaFoldDB" id="A0A9J2Q5U6"/>
<dbReference type="Proteomes" id="UP000036681">
    <property type="component" value="Unplaced"/>
</dbReference>
<keyword evidence="2" id="KW-1185">Reference proteome</keyword>
<accession>A0A9J2Q5U6</accession>
<organism evidence="2 3">
    <name type="scientific">Ascaris lumbricoides</name>
    <name type="common">Giant roundworm</name>
    <dbReference type="NCBI Taxonomy" id="6252"/>
    <lineage>
        <taxon>Eukaryota</taxon>
        <taxon>Metazoa</taxon>
        <taxon>Ecdysozoa</taxon>
        <taxon>Nematoda</taxon>
        <taxon>Chromadorea</taxon>
        <taxon>Rhabditida</taxon>
        <taxon>Spirurina</taxon>
        <taxon>Ascaridomorpha</taxon>
        <taxon>Ascaridoidea</taxon>
        <taxon>Ascarididae</taxon>
        <taxon>Ascaris</taxon>
    </lineage>
</organism>
<evidence type="ECO:0000313" key="2">
    <source>
        <dbReference type="Proteomes" id="UP000036681"/>
    </source>
</evidence>
<reference evidence="3" key="1">
    <citation type="submission" date="2023-03" db="UniProtKB">
        <authorList>
            <consortium name="WormBaseParasite"/>
        </authorList>
    </citation>
    <scope>IDENTIFICATION</scope>
</reference>
<sequence length="137" mass="15304">MAATYIRPEPSQHGTIGNFIGSTLEGAGSGFIRCVYTVKNTPNATVTLLCEKIQGCCEHECCPKDQFWMAGVFVLLGFVLLVFVVGSCLLIICYWRSKSEERKEAKEEYEYNPYGSQVRMYPGGYATYTGSNVPPRY</sequence>
<keyword evidence="1" id="KW-0472">Membrane</keyword>
<proteinExistence type="predicted"/>
<protein>
    <submittedName>
        <fullName evidence="3">CX domain-containing protein</fullName>
    </submittedName>
</protein>
<keyword evidence="1" id="KW-0812">Transmembrane</keyword>
<keyword evidence="1" id="KW-1133">Transmembrane helix</keyword>